<dbReference type="InterPro" id="IPR036291">
    <property type="entry name" value="NAD(P)-bd_dom_sf"/>
</dbReference>
<keyword evidence="4" id="KW-1185">Reference proteome</keyword>
<comment type="similarity">
    <text evidence="2">Belongs to the short-chain dehydrogenases/reductases (SDR) family.</text>
</comment>
<sequence length="319" mass="35307">MICWLSGVFMVLIIIKVAYKLSIGWDRSPTCLIGKTTIVTGANSGIGYITALDFAKRGARVILACRDRNKAEKAKNEIIAQTGNPNIFARIIDFALLASVRLFAEEINNSEKRLDILVNNAGAGGLPETTTEDGLNLLMQVNHFGPALLTLLLIDLLKKSAPSRIVNVSSIAAHGARLDPTDLNAWPDSQTINYCNSKLCVTIFTNELARRLRGTNVVANSLHPGTVRTELFREMPCIMKEIFHAFLYVWCKTAEEGAQTSIYVAVSKDIEGVSGEYFDNCRIAWLPPMPKMARDESVAVTVWKKTEEHIRLTPEEARL</sequence>
<organism evidence="3 4">
    <name type="scientific">Ignelater luminosus</name>
    <name type="common">Cucubano</name>
    <name type="synonym">Pyrophorus luminosus</name>
    <dbReference type="NCBI Taxonomy" id="2038154"/>
    <lineage>
        <taxon>Eukaryota</taxon>
        <taxon>Metazoa</taxon>
        <taxon>Ecdysozoa</taxon>
        <taxon>Arthropoda</taxon>
        <taxon>Hexapoda</taxon>
        <taxon>Insecta</taxon>
        <taxon>Pterygota</taxon>
        <taxon>Neoptera</taxon>
        <taxon>Endopterygota</taxon>
        <taxon>Coleoptera</taxon>
        <taxon>Polyphaga</taxon>
        <taxon>Elateriformia</taxon>
        <taxon>Elateroidea</taxon>
        <taxon>Elateridae</taxon>
        <taxon>Agrypninae</taxon>
        <taxon>Pyrophorini</taxon>
        <taxon>Ignelater</taxon>
    </lineage>
</organism>
<keyword evidence="1" id="KW-0560">Oxidoreductase</keyword>
<dbReference type="OrthoDB" id="191139at2759"/>
<dbReference type="PRINTS" id="PR00080">
    <property type="entry name" value="SDRFAMILY"/>
</dbReference>
<reference evidence="3" key="1">
    <citation type="submission" date="2019-08" db="EMBL/GenBank/DDBJ databases">
        <title>The genome of the North American firefly Photinus pyralis.</title>
        <authorList>
            <consortium name="Photinus pyralis genome working group"/>
            <person name="Fallon T.R."/>
            <person name="Sander Lower S.E."/>
            <person name="Weng J.-K."/>
        </authorList>
    </citation>
    <scope>NUCLEOTIDE SEQUENCE</scope>
    <source>
        <strain evidence="3">TRF0915ILg1</strain>
        <tissue evidence="3">Whole body</tissue>
    </source>
</reference>
<dbReference type="Gene3D" id="3.40.50.720">
    <property type="entry name" value="NAD(P)-binding Rossmann-like Domain"/>
    <property type="match status" value="1"/>
</dbReference>
<dbReference type="GO" id="GO:0016491">
    <property type="term" value="F:oxidoreductase activity"/>
    <property type="evidence" value="ECO:0007669"/>
    <property type="project" value="UniProtKB-KW"/>
</dbReference>
<name>A0A8K0GFZ4_IGNLU</name>
<evidence type="ECO:0000256" key="1">
    <source>
        <dbReference type="ARBA" id="ARBA00023002"/>
    </source>
</evidence>
<dbReference type="PANTHER" id="PTHR43157">
    <property type="entry name" value="PHOSPHATIDYLINOSITOL-GLYCAN BIOSYNTHESIS CLASS F PROTEIN-RELATED"/>
    <property type="match status" value="1"/>
</dbReference>
<dbReference type="EMBL" id="VTPC01004799">
    <property type="protein sequence ID" value="KAF2896728.1"/>
    <property type="molecule type" value="Genomic_DNA"/>
</dbReference>
<evidence type="ECO:0000313" key="4">
    <source>
        <dbReference type="Proteomes" id="UP000801492"/>
    </source>
</evidence>
<evidence type="ECO:0000313" key="3">
    <source>
        <dbReference type="EMBL" id="KAF2896728.1"/>
    </source>
</evidence>
<dbReference type="Proteomes" id="UP000801492">
    <property type="component" value="Unassembled WGS sequence"/>
</dbReference>
<dbReference type="PANTHER" id="PTHR43157:SF31">
    <property type="entry name" value="PHOSPHATIDYLINOSITOL-GLYCAN BIOSYNTHESIS CLASS F PROTEIN"/>
    <property type="match status" value="1"/>
</dbReference>
<protein>
    <submittedName>
        <fullName evidence="3">Uncharacterized protein</fullName>
    </submittedName>
</protein>
<accession>A0A8K0GFZ4</accession>
<comment type="caution">
    <text evidence="3">The sequence shown here is derived from an EMBL/GenBank/DDBJ whole genome shotgun (WGS) entry which is preliminary data.</text>
</comment>
<dbReference type="InterPro" id="IPR002347">
    <property type="entry name" value="SDR_fam"/>
</dbReference>
<proteinExistence type="inferred from homology"/>
<dbReference type="Pfam" id="PF00106">
    <property type="entry name" value="adh_short"/>
    <property type="match status" value="1"/>
</dbReference>
<gene>
    <name evidence="3" type="ORF">ILUMI_09447</name>
</gene>
<dbReference type="PRINTS" id="PR00081">
    <property type="entry name" value="GDHRDH"/>
</dbReference>
<dbReference type="AlphaFoldDB" id="A0A8K0GFZ4"/>
<dbReference type="SUPFAM" id="SSF51735">
    <property type="entry name" value="NAD(P)-binding Rossmann-fold domains"/>
    <property type="match status" value="1"/>
</dbReference>
<evidence type="ECO:0000256" key="2">
    <source>
        <dbReference type="RuleBase" id="RU000363"/>
    </source>
</evidence>